<evidence type="ECO:0000259" key="3">
    <source>
        <dbReference type="PROSITE" id="PS50111"/>
    </source>
</evidence>
<organism evidence="4 5">
    <name type="scientific">Geothrix edaphica</name>
    <dbReference type="NCBI Taxonomy" id="2927976"/>
    <lineage>
        <taxon>Bacteria</taxon>
        <taxon>Pseudomonadati</taxon>
        <taxon>Acidobacteriota</taxon>
        <taxon>Holophagae</taxon>
        <taxon>Holophagales</taxon>
        <taxon>Holophagaceae</taxon>
        <taxon>Geothrix</taxon>
    </lineage>
</organism>
<proteinExistence type="predicted"/>
<gene>
    <name evidence="4" type="ORF">GETHED_22870</name>
</gene>
<accession>A0ABQ5PZX1</accession>
<evidence type="ECO:0000313" key="4">
    <source>
        <dbReference type="EMBL" id="GLH67923.1"/>
    </source>
</evidence>
<evidence type="ECO:0000256" key="1">
    <source>
        <dbReference type="PROSITE-ProRule" id="PRU00284"/>
    </source>
</evidence>
<keyword evidence="2" id="KW-0812">Transmembrane</keyword>
<dbReference type="PROSITE" id="PS50111">
    <property type="entry name" value="CHEMOTAXIS_TRANSDUC_2"/>
    <property type="match status" value="1"/>
</dbReference>
<protein>
    <recommendedName>
        <fullName evidence="3">Methyl-accepting transducer domain-containing protein</fullName>
    </recommendedName>
</protein>
<keyword evidence="2" id="KW-0472">Membrane</keyword>
<reference evidence="4" key="1">
    <citation type="journal article" date="2023" name="Antonie Van Leeuwenhoek">
        <title>Mesoterricola silvestris gen. nov., sp. nov., Mesoterricola sediminis sp. nov., Geothrix oryzae sp. nov., Geothrix edaphica sp. nov., Geothrix rubra sp. nov., and Geothrix limicola sp. nov., six novel members of Acidobacteriota isolated from soils.</title>
        <authorList>
            <person name="Itoh H."/>
            <person name="Sugisawa Y."/>
            <person name="Mise K."/>
            <person name="Xu Z."/>
            <person name="Kuniyasu M."/>
            <person name="Ushijima N."/>
            <person name="Kawano K."/>
            <person name="Kobayashi E."/>
            <person name="Shiratori Y."/>
            <person name="Masuda Y."/>
            <person name="Senoo K."/>
        </authorList>
    </citation>
    <scope>NUCLEOTIDE SEQUENCE</scope>
    <source>
        <strain evidence="4">Red802</strain>
    </source>
</reference>
<comment type="caution">
    <text evidence="4">The sequence shown here is derived from an EMBL/GenBank/DDBJ whole genome shotgun (WGS) entry which is preliminary data.</text>
</comment>
<dbReference type="EMBL" id="BSDC01000003">
    <property type="protein sequence ID" value="GLH67923.1"/>
    <property type="molecule type" value="Genomic_DNA"/>
</dbReference>
<dbReference type="SUPFAM" id="SSF58104">
    <property type="entry name" value="Methyl-accepting chemotaxis protein (MCP) signaling domain"/>
    <property type="match status" value="1"/>
</dbReference>
<name>A0ABQ5PZX1_9BACT</name>
<dbReference type="Proteomes" id="UP001165044">
    <property type="component" value="Unassembled WGS sequence"/>
</dbReference>
<keyword evidence="5" id="KW-1185">Reference proteome</keyword>
<dbReference type="Gene3D" id="1.10.287.950">
    <property type="entry name" value="Methyl-accepting chemotaxis protein"/>
    <property type="match status" value="1"/>
</dbReference>
<feature type="domain" description="Methyl-accepting transducer" evidence="3">
    <location>
        <begin position="314"/>
        <end position="450"/>
    </location>
</feature>
<evidence type="ECO:0000256" key="2">
    <source>
        <dbReference type="SAM" id="Phobius"/>
    </source>
</evidence>
<dbReference type="InterPro" id="IPR004089">
    <property type="entry name" value="MCPsignal_dom"/>
</dbReference>
<evidence type="ECO:0000313" key="5">
    <source>
        <dbReference type="Proteomes" id="UP001165044"/>
    </source>
</evidence>
<keyword evidence="2" id="KW-1133">Transmembrane helix</keyword>
<feature type="transmembrane region" description="Helical" evidence="2">
    <location>
        <begin position="20"/>
        <end position="39"/>
    </location>
</feature>
<keyword evidence="1" id="KW-0807">Transducer</keyword>
<sequence>MDLGGSFMKHRGIRRWMGDLVILPFLGVAAYFLFQASALLRPGEAAVLMMVAAGLVQLGRRWFAWQRDLAPERFLSDWAGRILQGDRTPLASPAGLREEGRQVAAALNSLLGESRQIGGHLASLHQAVVREWAELDGVLGQVQQQAIEDRSARTTAGERLATYGQDLREAMEGSLKFGQIELEQRLRADQHRLQGQAFGAALEQAQARLRQVEALMREFQDTFPRLRKEEEALGRLADAGVRQGARLDLAVKGLAAHTPRLLEETKARAEQLRRFRTSADGVRDRAEALARRIEAFRVESQRRIASFGGAQGAIHTIDQAAQQTGLLAVNAAILAQQVGGGVGMQAIGGRLRGLADQTSEGAAELGRALDEHQLGMERESSGLWELQEVTQNLKAGIQELLHVAGHLDRQGQDMERLLEAHAGLVGQVREASERAGQSLYQVGECSSALQSALGSQWGLEARAAVEVEQLFRIGRHTAEVGRGLSQISRKSVEEIWKILQGHQLLRQSEAYRQLTSGDLARLLSPDQAADPMWNRAAWARAQRHARLLEGGGRQLPVGRPHPAGGVWMLLLGLDPLGRPEPSAVEHWSCDRDGRVWQLELIEKLRTEGHRLSLQEVLRESLLRACLPGTDVRVSAEGVELRLPFPYPGLPVFLAGLGLEMPVDAADWDGPFREAEARAAQVQRLLWCGPDMDPAHRLDLTRLVHTWVRNDPQHESFLPWLPYEGYRPPCPWLADGGAGDGLDGRPAVRSVGLGADPADLQPLRDRLLGAGAVEGDGGAILCAVGLGHAHPEALLLRLFQAGAGLADAHHPDLAPLRARLQHDVLEARAGDPYRAAWNLLEELQRKGWALPLPSA</sequence>